<dbReference type="Pfam" id="PF01420">
    <property type="entry name" value="Methylase_S"/>
    <property type="match status" value="2"/>
</dbReference>
<feature type="coiled-coil region" evidence="4">
    <location>
        <begin position="368"/>
        <end position="395"/>
    </location>
</feature>
<gene>
    <name evidence="6" type="ORF">GON05_21875</name>
</gene>
<feature type="domain" description="Type I restriction modification DNA specificity" evidence="5">
    <location>
        <begin position="245"/>
        <end position="383"/>
    </location>
</feature>
<keyword evidence="7" id="KW-1185">Reference proteome</keyword>
<accession>A0ABW9UCU1</accession>
<protein>
    <recommendedName>
        <fullName evidence="5">Type I restriction modification DNA specificity domain-containing protein</fullName>
    </recommendedName>
</protein>
<keyword evidence="4" id="KW-0175">Coiled coil</keyword>
<dbReference type="PANTHER" id="PTHR30408">
    <property type="entry name" value="TYPE-1 RESTRICTION ENZYME ECOKI SPECIFICITY PROTEIN"/>
    <property type="match status" value="1"/>
</dbReference>
<dbReference type="PANTHER" id="PTHR30408:SF12">
    <property type="entry name" value="TYPE I RESTRICTION ENZYME MJAVIII SPECIFICITY SUBUNIT"/>
    <property type="match status" value="1"/>
</dbReference>
<keyword evidence="3" id="KW-0238">DNA-binding</keyword>
<dbReference type="InterPro" id="IPR000055">
    <property type="entry name" value="Restrct_endonuc_typeI_TRD"/>
</dbReference>
<dbReference type="InterPro" id="IPR052021">
    <property type="entry name" value="Type-I_RS_S_subunit"/>
</dbReference>
<evidence type="ECO:0000256" key="1">
    <source>
        <dbReference type="ARBA" id="ARBA00010923"/>
    </source>
</evidence>
<evidence type="ECO:0000259" key="5">
    <source>
        <dbReference type="Pfam" id="PF01420"/>
    </source>
</evidence>
<comment type="caution">
    <text evidence="6">The sequence shown here is derived from an EMBL/GenBank/DDBJ whole genome shotgun (WGS) entry which is preliminary data.</text>
</comment>
<evidence type="ECO:0000256" key="3">
    <source>
        <dbReference type="ARBA" id="ARBA00023125"/>
    </source>
</evidence>
<keyword evidence="2" id="KW-0680">Restriction system</keyword>
<dbReference type="SUPFAM" id="SSF116734">
    <property type="entry name" value="DNA methylase specificity domain"/>
    <property type="match status" value="2"/>
</dbReference>
<dbReference type="RefSeq" id="WP_157321773.1">
    <property type="nucleotide sequence ID" value="NZ_WSEM01000016.1"/>
</dbReference>
<evidence type="ECO:0000313" key="6">
    <source>
        <dbReference type="EMBL" id="MVQ37271.1"/>
    </source>
</evidence>
<organism evidence="6 7">
    <name type="scientific">Paenibacillus anseongense</name>
    <dbReference type="NCBI Taxonomy" id="2682845"/>
    <lineage>
        <taxon>Bacteria</taxon>
        <taxon>Bacillati</taxon>
        <taxon>Bacillota</taxon>
        <taxon>Bacilli</taxon>
        <taxon>Bacillales</taxon>
        <taxon>Paenibacillaceae</taxon>
        <taxon>Paenibacillus</taxon>
    </lineage>
</organism>
<dbReference type="EMBL" id="WSEM01000016">
    <property type="protein sequence ID" value="MVQ37271.1"/>
    <property type="molecule type" value="Genomic_DNA"/>
</dbReference>
<evidence type="ECO:0000256" key="4">
    <source>
        <dbReference type="SAM" id="Coils"/>
    </source>
</evidence>
<reference evidence="6 7" key="1">
    <citation type="submission" date="2019-12" db="EMBL/GenBank/DDBJ databases">
        <authorList>
            <person name="Huq M.A."/>
        </authorList>
    </citation>
    <scope>NUCLEOTIDE SEQUENCE [LARGE SCALE GENOMIC DNA]</scope>
    <source>
        <strain evidence="6 7">MAH-34</strain>
    </source>
</reference>
<evidence type="ECO:0000256" key="2">
    <source>
        <dbReference type="ARBA" id="ARBA00022747"/>
    </source>
</evidence>
<evidence type="ECO:0000313" key="7">
    <source>
        <dbReference type="Proteomes" id="UP000467637"/>
    </source>
</evidence>
<feature type="domain" description="Type I restriction modification DNA specificity" evidence="5">
    <location>
        <begin position="21"/>
        <end position="171"/>
    </location>
</feature>
<name>A0ABW9UCU1_9BACL</name>
<dbReference type="Proteomes" id="UP000467637">
    <property type="component" value="Unassembled WGS sequence"/>
</dbReference>
<dbReference type="InterPro" id="IPR044946">
    <property type="entry name" value="Restrct_endonuc_typeI_TRD_sf"/>
</dbReference>
<comment type="similarity">
    <text evidence="1">Belongs to the type-I restriction system S methylase family.</text>
</comment>
<dbReference type="Gene3D" id="3.90.220.20">
    <property type="entry name" value="DNA methylase specificity domains"/>
    <property type="match status" value="2"/>
</dbReference>
<sequence>MKKYILKDLLSDVISGEWGNEPKETSHIKVIRTTNFSNDGKLNLDKEVVIRDIDSQKVEKKRLKYGDIIIEKSGGSPTQPVGRVVYFDLHADNFLCNNFTAILRPKNDVCSKYLFYCFYQFHTRGKTISYQNKTTGIINLKLDTYLNGETINLPSFAEQQKIAAVLAEAESLILKRKQAIAKLDVLVESIFFDMFGDPATNPRKWEQKSLREVSIHFSDGPFGSNLKSEHYRPDGVRVIRLQNIGVGEFIDKDEAYVSEEHYKSIKKHTCYPGEILIGTIGSPNLRACILPNNIKFAVNKADCIRCKPNEEHVQSQYLCHLLNNSQFQNIVKGLIHGQTRSRISMGQLSKFDIPVPPLNIQNEFRDIAINIENQKNKMKNQLERLEENFQSLLQRAFSGQLELK</sequence>
<proteinExistence type="inferred from homology"/>